<reference evidence="6 7" key="1">
    <citation type="journal article" date="2014" name="Syst. Appl. Microbiol.">
        <title>Complete genomes of freshwater sulfur oxidizers Sulfuricella denitrificans skB26 and Sulfuritalea hydrogenivorans sk43H: genetic insights into the sulfur oxidation pathway of betaproteobacteria.</title>
        <authorList>
            <person name="Watanabe T."/>
            <person name="Kojima H."/>
            <person name="Fukui M."/>
        </authorList>
    </citation>
    <scope>NUCLEOTIDE SEQUENCE [LARGE SCALE GENOMIC DNA]</scope>
    <source>
        <strain evidence="6">DSM22779</strain>
    </source>
</reference>
<dbReference type="CDD" id="cd00616">
    <property type="entry name" value="AHBA_syn"/>
    <property type="match status" value="1"/>
</dbReference>
<comment type="similarity">
    <text evidence="2 5">Belongs to the DegT/DnrJ/EryC1 family.</text>
</comment>
<keyword evidence="1 4" id="KW-0663">Pyridoxal phosphate</keyword>
<evidence type="ECO:0000256" key="2">
    <source>
        <dbReference type="ARBA" id="ARBA00037999"/>
    </source>
</evidence>
<dbReference type="InterPro" id="IPR000653">
    <property type="entry name" value="DegT/StrS_aminotransferase"/>
</dbReference>
<dbReference type="FunFam" id="3.40.640.10:FF:000089">
    <property type="entry name" value="Aminotransferase, DegT/DnrJ/EryC1/StrS family"/>
    <property type="match status" value="1"/>
</dbReference>
<dbReference type="InterPro" id="IPR015421">
    <property type="entry name" value="PyrdxlP-dep_Trfase_major"/>
</dbReference>
<gene>
    <name evidence="6" type="ORF">SUTH_00154</name>
</gene>
<organism evidence="6 7">
    <name type="scientific">Sulfuritalea hydrogenivorans sk43H</name>
    <dbReference type="NCBI Taxonomy" id="1223802"/>
    <lineage>
        <taxon>Bacteria</taxon>
        <taxon>Pseudomonadati</taxon>
        <taxon>Pseudomonadota</taxon>
        <taxon>Betaproteobacteria</taxon>
        <taxon>Nitrosomonadales</taxon>
        <taxon>Sterolibacteriaceae</taxon>
        <taxon>Sulfuritalea</taxon>
    </lineage>
</organism>
<dbReference type="GO" id="GO:0030170">
    <property type="term" value="F:pyridoxal phosphate binding"/>
    <property type="evidence" value="ECO:0007669"/>
    <property type="project" value="UniProtKB-ARBA"/>
</dbReference>
<proteinExistence type="inferred from homology"/>
<name>W0S9V0_9PROT</name>
<protein>
    <submittedName>
        <fullName evidence="6">Glutamine--scyllo-inositol transaminase</fullName>
    </submittedName>
</protein>
<dbReference type="Pfam" id="PF01041">
    <property type="entry name" value="DegT_DnrJ_EryC1"/>
    <property type="match status" value="1"/>
</dbReference>
<evidence type="ECO:0000313" key="6">
    <source>
        <dbReference type="EMBL" id="BAO27974.1"/>
    </source>
</evidence>
<evidence type="ECO:0000256" key="5">
    <source>
        <dbReference type="RuleBase" id="RU004508"/>
    </source>
</evidence>
<feature type="active site" description="Proton acceptor" evidence="3">
    <location>
        <position position="186"/>
    </location>
</feature>
<evidence type="ECO:0000313" key="7">
    <source>
        <dbReference type="Proteomes" id="UP000031637"/>
    </source>
</evidence>
<dbReference type="InterPro" id="IPR015424">
    <property type="entry name" value="PyrdxlP-dep_Trfase"/>
</dbReference>
<dbReference type="STRING" id="1223802.SUTH_00154"/>
<dbReference type="InterPro" id="IPR015422">
    <property type="entry name" value="PyrdxlP-dep_Trfase_small"/>
</dbReference>
<dbReference type="KEGG" id="shd:SUTH_00154"/>
<evidence type="ECO:0000256" key="3">
    <source>
        <dbReference type="PIRSR" id="PIRSR000390-1"/>
    </source>
</evidence>
<dbReference type="HOGENOM" id="CLU_033332_7_2_4"/>
<dbReference type="Gene3D" id="3.90.1150.10">
    <property type="entry name" value="Aspartate Aminotransferase, domain 1"/>
    <property type="match status" value="1"/>
</dbReference>
<sequence length="364" mass="39490">MNIPMLDLKAEYALLRDEIEPAVCDALAACQYIGGPNVKAFEAEAAAYAGVRHAISCASGTDALLIALRAIGLGPGDEVITTPFTFVATASTVVMCGAKPVFVDIDPRTFNLDLDQVAAAITPRTKAIVPVHLFGQPVHLAPLKALCDKHGLKLIEDAAQSFGADYAGRKSGAYGDIGCTSFYPSKNLSAFGDGGLMITDDDQLAAELRVLASHGSRVRYHHHVLGYNSRLDEIQAVILRIKLKRLDNFNNRRIAIADSYNKDLAGLVETPFADGHGRHVYHQYTILSDRRDTIQKVLTDSGIACAVYYPVPLHRQEMFAATHGSVRLPVTEKVAQRCLSLPISPMLKDEQIKRITGAIRQALT</sequence>
<dbReference type="PIRSF" id="PIRSF000390">
    <property type="entry name" value="PLP_StrS"/>
    <property type="match status" value="1"/>
</dbReference>
<dbReference type="GO" id="GO:0000271">
    <property type="term" value="P:polysaccharide biosynthetic process"/>
    <property type="evidence" value="ECO:0007669"/>
    <property type="project" value="TreeGrafter"/>
</dbReference>
<accession>W0S9V0</accession>
<evidence type="ECO:0000256" key="1">
    <source>
        <dbReference type="ARBA" id="ARBA00022898"/>
    </source>
</evidence>
<dbReference type="Gene3D" id="3.40.640.10">
    <property type="entry name" value="Type I PLP-dependent aspartate aminotransferase-like (Major domain)"/>
    <property type="match status" value="1"/>
</dbReference>
<dbReference type="PANTHER" id="PTHR30244">
    <property type="entry name" value="TRANSAMINASE"/>
    <property type="match status" value="1"/>
</dbReference>
<dbReference type="SUPFAM" id="SSF53383">
    <property type="entry name" value="PLP-dependent transferases"/>
    <property type="match status" value="1"/>
</dbReference>
<evidence type="ECO:0000256" key="4">
    <source>
        <dbReference type="PIRSR" id="PIRSR000390-2"/>
    </source>
</evidence>
<keyword evidence="7" id="KW-1185">Reference proteome</keyword>
<dbReference type="AlphaFoldDB" id="W0S9V0"/>
<dbReference type="Proteomes" id="UP000031637">
    <property type="component" value="Chromosome"/>
</dbReference>
<dbReference type="GO" id="GO:0008483">
    <property type="term" value="F:transaminase activity"/>
    <property type="evidence" value="ECO:0007669"/>
    <property type="project" value="TreeGrafter"/>
</dbReference>
<dbReference type="EMBL" id="AP012547">
    <property type="protein sequence ID" value="BAO27974.1"/>
    <property type="molecule type" value="Genomic_DNA"/>
</dbReference>
<dbReference type="RefSeq" id="WP_041096328.1">
    <property type="nucleotide sequence ID" value="NZ_AP012547.1"/>
</dbReference>
<dbReference type="PANTHER" id="PTHR30244:SF42">
    <property type="entry name" value="UDP-2-ACETAMIDO-2-DEOXY-3-OXO-D-GLUCURONATE AMINOTRANSFERASE"/>
    <property type="match status" value="1"/>
</dbReference>
<feature type="modified residue" description="N6-(pyridoxal phosphate)lysine" evidence="4">
    <location>
        <position position="186"/>
    </location>
</feature>